<evidence type="ECO:0000256" key="5">
    <source>
        <dbReference type="ARBA" id="ARBA00033740"/>
    </source>
</evidence>
<gene>
    <name evidence="7" type="ORF">ONB1V03_LOCUS17962</name>
</gene>
<dbReference type="GO" id="GO:0042811">
    <property type="term" value="P:pheromone biosynthetic process"/>
    <property type="evidence" value="ECO:0007669"/>
    <property type="project" value="UniProtKB-ARBA"/>
</dbReference>
<dbReference type="GO" id="GO:0045337">
    <property type="term" value="P:farnesyl diphosphate biosynthetic process"/>
    <property type="evidence" value="ECO:0007669"/>
    <property type="project" value="TreeGrafter"/>
</dbReference>
<dbReference type="PROSITE" id="PS00444">
    <property type="entry name" value="POLYPRENYL_SYNTHASE_2"/>
    <property type="match status" value="1"/>
</dbReference>
<proteinExistence type="predicted"/>
<dbReference type="PANTHER" id="PTHR11525:SF0">
    <property type="entry name" value="FARNESYL PYROPHOSPHATE SYNTHASE"/>
    <property type="match status" value="1"/>
</dbReference>
<evidence type="ECO:0000256" key="1">
    <source>
        <dbReference type="ARBA" id="ARBA00001946"/>
    </source>
</evidence>
<evidence type="ECO:0000256" key="2">
    <source>
        <dbReference type="ARBA" id="ARBA00022679"/>
    </source>
</evidence>
<dbReference type="Pfam" id="PF00348">
    <property type="entry name" value="polyprenyl_synt"/>
    <property type="match status" value="1"/>
</dbReference>
<dbReference type="EMBL" id="CAJPVJ010023534">
    <property type="protein sequence ID" value="CAG2178537.1"/>
    <property type="molecule type" value="Genomic_DNA"/>
</dbReference>
<evidence type="ECO:0000256" key="3">
    <source>
        <dbReference type="ARBA" id="ARBA00022723"/>
    </source>
</evidence>
<reference evidence="7" key="1">
    <citation type="submission" date="2020-11" db="EMBL/GenBank/DDBJ databases">
        <authorList>
            <person name="Tran Van P."/>
        </authorList>
    </citation>
    <scope>NUCLEOTIDE SEQUENCE</scope>
</reference>
<dbReference type="GO" id="GO:0004161">
    <property type="term" value="F:dimethylallyltranstransferase activity"/>
    <property type="evidence" value="ECO:0007669"/>
    <property type="project" value="TreeGrafter"/>
</dbReference>
<comment type="cofactor">
    <cofactor evidence="1">
        <name>Mg(2+)</name>
        <dbReference type="ChEBI" id="CHEBI:18420"/>
    </cofactor>
</comment>
<dbReference type="GO" id="GO:0004337">
    <property type="term" value="F:(2E,6E)-farnesyl diphosphate synthase activity"/>
    <property type="evidence" value="ECO:0007669"/>
    <property type="project" value="TreeGrafter"/>
</dbReference>
<dbReference type="SUPFAM" id="SSF48576">
    <property type="entry name" value="Terpenoid synthases"/>
    <property type="match status" value="1"/>
</dbReference>
<keyword evidence="4" id="KW-0460">Magnesium</keyword>
<dbReference type="GO" id="GO:0046872">
    <property type="term" value="F:metal ion binding"/>
    <property type="evidence" value="ECO:0007669"/>
    <property type="project" value="UniProtKB-KW"/>
</dbReference>
<dbReference type="InterPro" id="IPR008949">
    <property type="entry name" value="Isoprenoid_synthase_dom_sf"/>
</dbReference>
<sequence>MQENVGLMSCNDATLLDQENYHILQLFFSDKKYYQKIVDLMHEISRYTAYGQCMDTASHPPNQKPQFHLFTQLRYDSIAKYKTAYYSFVLPVRLAMYMSSLDSEEEHKTAEEILLKIGHLFQVQDDYLDCYGDPAIIGKIGTDIEEGKCSWLIISAFKLCDQKQRAIIEENCGIKDGDCVRRVKEVYNELNLKDHFKKEEERLYKEICLMIESLKNEIQLSPQIFTEFLETIYQREK</sequence>
<protein>
    <recommendedName>
        <fullName evidence="6">Farnesyl pyrophosphate synthase</fullName>
    </recommendedName>
</protein>
<accession>A0A7R9MJY5</accession>
<dbReference type="InterPro" id="IPR039702">
    <property type="entry name" value="FPS1-like"/>
</dbReference>
<dbReference type="GO" id="GO:0005737">
    <property type="term" value="C:cytoplasm"/>
    <property type="evidence" value="ECO:0007669"/>
    <property type="project" value="TreeGrafter"/>
</dbReference>
<keyword evidence="2" id="KW-0808">Transferase</keyword>
<evidence type="ECO:0000313" key="8">
    <source>
        <dbReference type="Proteomes" id="UP000728032"/>
    </source>
</evidence>
<name>A0A7R9MJY5_9ACAR</name>
<comment type="pathway">
    <text evidence="5">Pheromone biosynthesis.</text>
</comment>
<dbReference type="Proteomes" id="UP000728032">
    <property type="component" value="Unassembled WGS sequence"/>
</dbReference>
<dbReference type="EMBL" id="OC938359">
    <property type="protein sequence ID" value="CAD7661401.1"/>
    <property type="molecule type" value="Genomic_DNA"/>
</dbReference>
<dbReference type="Gene3D" id="1.10.600.10">
    <property type="entry name" value="Farnesyl Diphosphate Synthase"/>
    <property type="match status" value="1"/>
</dbReference>
<evidence type="ECO:0000256" key="6">
    <source>
        <dbReference type="ARBA" id="ARBA00034546"/>
    </source>
</evidence>
<dbReference type="AlphaFoldDB" id="A0A7R9MJY5"/>
<dbReference type="PANTHER" id="PTHR11525">
    <property type="entry name" value="FARNESYL-PYROPHOSPHATE SYNTHETASE"/>
    <property type="match status" value="1"/>
</dbReference>
<keyword evidence="8" id="KW-1185">Reference proteome</keyword>
<dbReference type="InterPro" id="IPR000092">
    <property type="entry name" value="Polyprenyl_synt"/>
</dbReference>
<evidence type="ECO:0000313" key="7">
    <source>
        <dbReference type="EMBL" id="CAD7661401.1"/>
    </source>
</evidence>
<keyword evidence="3" id="KW-0479">Metal-binding</keyword>
<evidence type="ECO:0000256" key="4">
    <source>
        <dbReference type="ARBA" id="ARBA00022842"/>
    </source>
</evidence>
<dbReference type="InterPro" id="IPR033749">
    <property type="entry name" value="Polyprenyl_synt_CS"/>
</dbReference>
<dbReference type="OrthoDB" id="10257492at2759"/>
<organism evidence="7">
    <name type="scientific">Oppiella nova</name>
    <dbReference type="NCBI Taxonomy" id="334625"/>
    <lineage>
        <taxon>Eukaryota</taxon>
        <taxon>Metazoa</taxon>
        <taxon>Ecdysozoa</taxon>
        <taxon>Arthropoda</taxon>
        <taxon>Chelicerata</taxon>
        <taxon>Arachnida</taxon>
        <taxon>Acari</taxon>
        <taxon>Acariformes</taxon>
        <taxon>Sarcoptiformes</taxon>
        <taxon>Oribatida</taxon>
        <taxon>Brachypylina</taxon>
        <taxon>Oppioidea</taxon>
        <taxon>Oppiidae</taxon>
        <taxon>Oppiella</taxon>
    </lineage>
</organism>